<dbReference type="RefSeq" id="WP_005920189.1">
    <property type="nucleotide sequence ID" value="NZ_DS483480.1"/>
</dbReference>
<dbReference type="Pfam" id="PF02837">
    <property type="entry name" value="Glyco_hydro_2_N"/>
    <property type="match status" value="1"/>
</dbReference>
<gene>
    <name evidence="7" type="ORF">FAEPRAM212_00941</name>
</gene>
<protein>
    <submittedName>
        <fullName evidence="7">Glycosyl hydrolase family 2, sugar binding domain protein</fullName>
    </submittedName>
</protein>
<dbReference type="Proteomes" id="UP000005945">
    <property type="component" value="Unassembled WGS sequence"/>
</dbReference>
<dbReference type="AlphaFoldDB" id="A8S926"/>
<dbReference type="SUPFAM" id="SSF49785">
    <property type="entry name" value="Galactose-binding domain-like"/>
    <property type="match status" value="1"/>
</dbReference>
<dbReference type="HOGENOM" id="CLU_006501_5_0_9"/>
<evidence type="ECO:0000259" key="6">
    <source>
        <dbReference type="Pfam" id="PF02837"/>
    </source>
</evidence>
<reference evidence="7 8" key="1">
    <citation type="submission" date="2007-09" db="EMBL/GenBank/DDBJ databases">
        <title>Draft genome sequence of Faecalibacterium prausnitzii M21/2.</title>
        <authorList>
            <person name="Sudarsanam P."/>
            <person name="Ley R."/>
            <person name="Guruge J."/>
            <person name="Turnbaugh P.J."/>
            <person name="Mahowald M."/>
            <person name="Liep D."/>
            <person name="Gordon J."/>
        </authorList>
    </citation>
    <scope>NUCLEOTIDE SEQUENCE [LARGE SCALE GENOMIC DNA]</scope>
    <source>
        <strain evidence="7 8">M21/2</strain>
    </source>
</reference>
<evidence type="ECO:0000256" key="3">
    <source>
        <dbReference type="ARBA" id="ARBA00023295"/>
    </source>
</evidence>
<dbReference type="GeneID" id="75066863"/>
<dbReference type="GO" id="GO:0004553">
    <property type="term" value="F:hydrolase activity, hydrolyzing O-glycosyl compounds"/>
    <property type="evidence" value="ECO:0007669"/>
    <property type="project" value="InterPro"/>
</dbReference>
<keyword evidence="3" id="KW-0326">Glycosidase</keyword>
<dbReference type="InterPro" id="IPR006104">
    <property type="entry name" value="Glyco_hydro_2_N"/>
</dbReference>
<dbReference type="GO" id="GO:0005975">
    <property type="term" value="P:carbohydrate metabolic process"/>
    <property type="evidence" value="ECO:0007669"/>
    <property type="project" value="InterPro"/>
</dbReference>
<evidence type="ECO:0000259" key="4">
    <source>
        <dbReference type="Pfam" id="PF00703"/>
    </source>
</evidence>
<dbReference type="Gene3D" id="2.60.40.10">
    <property type="entry name" value="Immunoglobulins"/>
    <property type="match status" value="2"/>
</dbReference>
<evidence type="ECO:0000256" key="1">
    <source>
        <dbReference type="ARBA" id="ARBA00007401"/>
    </source>
</evidence>
<dbReference type="InterPro" id="IPR006103">
    <property type="entry name" value="Glyco_hydro_2_cat"/>
</dbReference>
<comment type="similarity">
    <text evidence="1">Belongs to the glycosyl hydrolase 2 family.</text>
</comment>
<evidence type="ECO:0000313" key="8">
    <source>
        <dbReference type="Proteomes" id="UP000005945"/>
    </source>
</evidence>
<dbReference type="SUPFAM" id="SSF51445">
    <property type="entry name" value="(Trans)glycosidases"/>
    <property type="match status" value="1"/>
</dbReference>
<dbReference type="CAZy" id="GH2">
    <property type="family name" value="Glycoside Hydrolase Family 2"/>
</dbReference>
<dbReference type="Gene3D" id="3.20.20.80">
    <property type="entry name" value="Glycosidases"/>
    <property type="match status" value="1"/>
</dbReference>
<dbReference type="InterPro" id="IPR017853">
    <property type="entry name" value="GH"/>
</dbReference>
<dbReference type="Gene3D" id="2.60.120.260">
    <property type="entry name" value="Galactose-binding domain-like"/>
    <property type="match status" value="1"/>
</dbReference>
<feature type="domain" description="Glycoside hydrolase family 2 immunoglobulin-like beta-sandwich" evidence="4">
    <location>
        <begin position="168"/>
        <end position="247"/>
    </location>
</feature>
<dbReference type="EMBL" id="ABED02000021">
    <property type="protein sequence ID" value="EDP22313.1"/>
    <property type="molecule type" value="Genomic_DNA"/>
</dbReference>
<dbReference type="InterPro" id="IPR006102">
    <property type="entry name" value="Ig-like_GH2"/>
</dbReference>
<proteinExistence type="inferred from homology"/>
<dbReference type="InterPro" id="IPR006101">
    <property type="entry name" value="Glyco_hydro_2"/>
</dbReference>
<dbReference type="SUPFAM" id="SSF49303">
    <property type="entry name" value="beta-Galactosidase/glucuronidase domain"/>
    <property type="match status" value="1"/>
</dbReference>
<dbReference type="InterPro" id="IPR008979">
    <property type="entry name" value="Galactose-bd-like_sf"/>
</dbReference>
<organism evidence="7 8">
    <name type="scientific">Faecalibacterium prausnitzii M21/2</name>
    <dbReference type="NCBI Taxonomy" id="411485"/>
    <lineage>
        <taxon>Bacteria</taxon>
        <taxon>Bacillati</taxon>
        <taxon>Bacillota</taxon>
        <taxon>Clostridia</taxon>
        <taxon>Eubacteriales</taxon>
        <taxon>Oscillospiraceae</taxon>
        <taxon>Faecalibacterium</taxon>
    </lineage>
</organism>
<feature type="domain" description="Glycosyl hydrolases family 2 sugar binding" evidence="6">
    <location>
        <begin position="49"/>
        <end position="149"/>
    </location>
</feature>
<evidence type="ECO:0000256" key="2">
    <source>
        <dbReference type="ARBA" id="ARBA00022801"/>
    </source>
</evidence>
<keyword evidence="2 7" id="KW-0378">Hydrolase</keyword>
<dbReference type="InterPro" id="IPR051913">
    <property type="entry name" value="GH2_Domain-Containing"/>
</dbReference>
<reference evidence="7 8" key="2">
    <citation type="submission" date="2007-09" db="EMBL/GenBank/DDBJ databases">
        <authorList>
            <person name="Fulton L."/>
            <person name="Clifton S."/>
            <person name="Fulton B."/>
            <person name="Xu J."/>
            <person name="Minx P."/>
            <person name="Pepin K.H."/>
            <person name="Johnson M."/>
            <person name="Thiruvilangam P."/>
            <person name="Bhonagiri V."/>
            <person name="Nash W.E."/>
            <person name="Mardis E.R."/>
            <person name="Wilson R.K."/>
        </authorList>
    </citation>
    <scope>NUCLEOTIDE SEQUENCE [LARGE SCALE GENOMIC DNA]</scope>
    <source>
        <strain evidence="7 8">M21/2</strain>
    </source>
</reference>
<dbReference type="PANTHER" id="PTHR42732">
    <property type="entry name" value="BETA-GALACTOSIDASE"/>
    <property type="match status" value="1"/>
</dbReference>
<dbReference type="InterPro" id="IPR013783">
    <property type="entry name" value="Ig-like_fold"/>
</dbReference>
<dbReference type="PRINTS" id="PR00132">
    <property type="entry name" value="GLHYDRLASE2"/>
</dbReference>
<sequence length="735" mass="82043">MSKTILLNHSNWHFTKENPGIPTAIMGEAITLPHTWNAVDGQDGGNDYYRGTCWYTLALAKPAIPAGGKAILQLDGAAMTAVVYLNGEKLAEHKGGYSTFRVDLTEHLKEENLLAISVDNSDNDTVYPQKADFTFYGGIYRDVTLHIVPAEHFALPANGAPALKVTPIVTDLAAKTVEVTVEAAVVGAQSVTFALEGQSITAPAENGTAKAVFTLDNARLWDGVDDPFLYTVSAKLDNGEETSARFGCRKFEFDPQKGFILNGRSYPLRGVSRHQDRKGAGIALTNEMMEEDISIILEMGANTIRLAHYQHAQYFYDLCDEKGLVIWAEIPYITMHMTNGRANTLTQMEELIVQNYNHPCIAVWGLSNEITAASAVNEDLLENHRLLNELAHKLDPTRKTTMANVFMLETTSPILEIPDVNSYNLYFGWYLGELEQNDEFFDKYHADYPDRCIGFSEYGADANPQYQSSHPEKGDYTESYQCVYHEHIAKMIADRPWLWATHVWNMFDFAADGRDEGGKHGENQKGLVTFDRKLKKDPFYLYKAYWSKEPFVHLCGSRYVDRAEDVTEIKVYSNLPEVSLYKDGQLVETKQGDKVFAFQLPITGKHSIEARSGEHSSVILVNKVDTPNPDYAMDNRKNVTNWFDGELDASCWSVKDNMAKAMADPKAGPILKQISDKAAAARGDVAAAVKDNPALVAMMERAMQRMTIESMLMQAGASEEDIKQLNRVLQGISKE</sequence>
<comment type="caution">
    <text evidence="7">The sequence shown here is derived from an EMBL/GenBank/DDBJ whole genome shotgun (WGS) entry which is preliminary data.</text>
</comment>
<dbReference type="Pfam" id="PF02836">
    <property type="entry name" value="Glyco_hydro_2_C"/>
    <property type="match status" value="1"/>
</dbReference>
<dbReference type="Pfam" id="PF00703">
    <property type="entry name" value="Glyco_hydro_2"/>
    <property type="match status" value="1"/>
</dbReference>
<feature type="domain" description="Glycoside hydrolase family 2 catalytic" evidence="5">
    <location>
        <begin position="257"/>
        <end position="546"/>
    </location>
</feature>
<evidence type="ECO:0000313" key="7">
    <source>
        <dbReference type="EMBL" id="EDP22313.1"/>
    </source>
</evidence>
<dbReference type="InterPro" id="IPR036156">
    <property type="entry name" value="Beta-gal/glucu_dom_sf"/>
</dbReference>
<accession>A8S926</accession>
<evidence type="ECO:0000259" key="5">
    <source>
        <dbReference type="Pfam" id="PF02836"/>
    </source>
</evidence>
<name>A8S926_9FIRM</name>
<dbReference type="PANTHER" id="PTHR42732:SF1">
    <property type="entry name" value="BETA-MANNOSIDASE"/>
    <property type="match status" value="1"/>
</dbReference>